<name>A0ABU5ETI0_9BACT</name>
<evidence type="ECO:0000313" key="2">
    <source>
        <dbReference type="Proteomes" id="UP001272242"/>
    </source>
</evidence>
<organism evidence="1 2">
    <name type="scientific">Gemmata algarum</name>
    <dbReference type="NCBI Taxonomy" id="2975278"/>
    <lineage>
        <taxon>Bacteria</taxon>
        <taxon>Pseudomonadati</taxon>
        <taxon>Planctomycetota</taxon>
        <taxon>Planctomycetia</taxon>
        <taxon>Gemmatales</taxon>
        <taxon>Gemmataceae</taxon>
        <taxon>Gemmata</taxon>
    </lineage>
</organism>
<comment type="caution">
    <text evidence="1">The sequence shown here is derived from an EMBL/GenBank/DDBJ whole genome shotgun (WGS) entry which is preliminary data.</text>
</comment>
<sequence>MSTIPMPLLDLVTQRVTDRTGRRVRNLEVEIATGGERVVIRGRANSYHVKQLAQEGVFEALPNVRLENAIVVE</sequence>
<gene>
    <name evidence="1" type="ORF">R5W23_005588</name>
</gene>
<dbReference type="RefSeq" id="WP_261188249.1">
    <property type="nucleotide sequence ID" value="NZ_JAXBLV010000034.1"/>
</dbReference>
<keyword evidence="2" id="KW-1185">Reference proteome</keyword>
<dbReference type="EMBL" id="JAXBLV010000034">
    <property type="protein sequence ID" value="MDY3558470.1"/>
    <property type="molecule type" value="Genomic_DNA"/>
</dbReference>
<evidence type="ECO:0000313" key="1">
    <source>
        <dbReference type="EMBL" id="MDY3558470.1"/>
    </source>
</evidence>
<protein>
    <recommendedName>
        <fullName evidence="3">BON domain-containing protein</fullName>
    </recommendedName>
</protein>
<accession>A0ABU5ETI0</accession>
<reference evidence="2" key="1">
    <citation type="journal article" date="2023" name="Mar. Drugs">
        <title>Gemmata algarum, a Novel Planctomycete Isolated from an Algal Mat, Displays Antimicrobial Activity.</title>
        <authorList>
            <person name="Kumar G."/>
            <person name="Kallscheuer N."/>
            <person name="Kashif M."/>
            <person name="Ahamad S."/>
            <person name="Jagadeeshwari U."/>
            <person name="Pannikurungottu S."/>
            <person name="Haufschild T."/>
            <person name="Kabuu M."/>
            <person name="Sasikala C."/>
            <person name="Jogler C."/>
            <person name="Ramana C."/>
        </authorList>
    </citation>
    <scope>NUCLEOTIDE SEQUENCE [LARGE SCALE GENOMIC DNA]</scope>
    <source>
        <strain evidence="2">JC673</strain>
    </source>
</reference>
<dbReference type="Proteomes" id="UP001272242">
    <property type="component" value="Unassembled WGS sequence"/>
</dbReference>
<proteinExistence type="predicted"/>
<evidence type="ECO:0008006" key="3">
    <source>
        <dbReference type="Google" id="ProtNLM"/>
    </source>
</evidence>